<keyword evidence="2" id="KW-1185">Reference proteome</keyword>
<organism evidence="1 2">
    <name type="scientific">Amycolatopsis saalfeldensis</name>
    <dbReference type="NCBI Taxonomy" id="394193"/>
    <lineage>
        <taxon>Bacteria</taxon>
        <taxon>Bacillati</taxon>
        <taxon>Actinomycetota</taxon>
        <taxon>Actinomycetes</taxon>
        <taxon>Pseudonocardiales</taxon>
        <taxon>Pseudonocardiaceae</taxon>
        <taxon>Amycolatopsis</taxon>
    </lineage>
</organism>
<evidence type="ECO:0008006" key="3">
    <source>
        <dbReference type="Google" id="ProtNLM"/>
    </source>
</evidence>
<reference evidence="1 2" key="1">
    <citation type="submission" date="2016-10" db="EMBL/GenBank/DDBJ databases">
        <authorList>
            <person name="de Groot N.N."/>
        </authorList>
    </citation>
    <scope>NUCLEOTIDE SEQUENCE [LARGE SCALE GENOMIC DNA]</scope>
    <source>
        <strain evidence="1 2">DSM 44993</strain>
    </source>
</reference>
<evidence type="ECO:0000313" key="2">
    <source>
        <dbReference type="Proteomes" id="UP000198582"/>
    </source>
</evidence>
<dbReference type="Proteomes" id="UP000198582">
    <property type="component" value="Unassembled WGS sequence"/>
</dbReference>
<gene>
    <name evidence="1" type="ORF">SAMN04489732_120191</name>
</gene>
<dbReference type="SUPFAM" id="SSF103247">
    <property type="entry name" value="TT1751-like"/>
    <property type="match status" value="1"/>
</dbReference>
<dbReference type="EMBL" id="FOEF01000020">
    <property type="protein sequence ID" value="SEP52524.1"/>
    <property type="molecule type" value="Genomic_DNA"/>
</dbReference>
<dbReference type="RefSeq" id="WP_218156946.1">
    <property type="nucleotide sequence ID" value="NZ_FOEF01000020.1"/>
</dbReference>
<name>A0A1H8YJY9_9PSEU</name>
<accession>A0A1H8YJY9</accession>
<sequence>MSTRRINHEAVRLEVPARASFADFRARYEEAVPKVDLEGLGRLVARGAGWPEVEAAAEAGAPHGFMRYWETDAAAVMGLAGPVRPCVTYLMGNHTIARRMFAHDPGVMLAPLRTTIHEDGDGAAWFTIDLPSSRFGSFDRPAVAAVGRELDDKVAALLAHLGAPVG</sequence>
<dbReference type="InterPro" id="IPR035923">
    <property type="entry name" value="TT1751-like_sf"/>
</dbReference>
<evidence type="ECO:0000313" key="1">
    <source>
        <dbReference type="EMBL" id="SEP52524.1"/>
    </source>
</evidence>
<dbReference type="Gene3D" id="3.30.310.70">
    <property type="entry name" value="TT1751-like domain"/>
    <property type="match status" value="1"/>
</dbReference>
<dbReference type="InterPro" id="IPR005180">
    <property type="entry name" value="DUF302"/>
</dbReference>
<protein>
    <recommendedName>
        <fullName evidence="3">DUF302 domain-containing protein</fullName>
    </recommendedName>
</protein>
<dbReference type="STRING" id="394193.SAMN04489732_120191"/>
<dbReference type="CDD" id="cd14797">
    <property type="entry name" value="DUF302"/>
    <property type="match status" value="1"/>
</dbReference>
<dbReference type="AlphaFoldDB" id="A0A1H8YJY9"/>
<proteinExistence type="predicted"/>